<keyword evidence="15" id="KW-1185">Reference proteome</keyword>
<evidence type="ECO:0000256" key="11">
    <source>
        <dbReference type="SAM" id="Phobius"/>
    </source>
</evidence>
<evidence type="ECO:0000313" key="14">
    <source>
        <dbReference type="EMBL" id="KAH9374720.1"/>
    </source>
</evidence>
<evidence type="ECO:0000259" key="13">
    <source>
        <dbReference type="PROSITE" id="PS50104"/>
    </source>
</evidence>
<keyword evidence="10" id="KW-0325">Glycoprotein</keyword>
<keyword evidence="9" id="KW-0675">Receptor</keyword>
<keyword evidence="3" id="KW-0433">Leucine-rich repeat</keyword>
<dbReference type="InterPro" id="IPR000157">
    <property type="entry name" value="TIR_dom"/>
</dbReference>
<evidence type="ECO:0000256" key="7">
    <source>
        <dbReference type="ARBA" id="ARBA00022989"/>
    </source>
</evidence>
<feature type="domain" description="TIR" evidence="13">
    <location>
        <begin position="618"/>
        <end position="762"/>
    </location>
</feature>
<protein>
    <recommendedName>
        <fullName evidence="13">TIR domain-containing protein</fullName>
    </recommendedName>
</protein>
<evidence type="ECO:0000256" key="6">
    <source>
        <dbReference type="ARBA" id="ARBA00022737"/>
    </source>
</evidence>
<dbReference type="SUPFAM" id="SSF52058">
    <property type="entry name" value="L domain-like"/>
    <property type="match status" value="1"/>
</dbReference>
<dbReference type="PANTHER" id="PTHR24365">
    <property type="entry name" value="TOLL-LIKE RECEPTOR"/>
    <property type="match status" value="1"/>
</dbReference>
<evidence type="ECO:0000256" key="9">
    <source>
        <dbReference type="ARBA" id="ARBA00023170"/>
    </source>
</evidence>
<dbReference type="SMART" id="SM00255">
    <property type="entry name" value="TIR"/>
    <property type="match status" value="1"/>
</dbReference>
<accession>A0A9J6GJS7</accession>
<dbReference type="EMBL" id="JABSTR010000007">
    <property type="protein sequence ID" value="KAH9374720.1"/>
    <property type="molecule type" value="Genomic_DNA"/>
</dbReference>
<keyword evidence="5 12" id="KW-0732">Signal</keyword>
<dbReference type="Pfam" id="PF13855">
    <property type="entry name" value="LRR_8"/>
    <property type="match status" value="2"/>
</dbReference>
<dbReference type="VEuPathDB" id="VectorBase:HLOH_065342"/>
<feature type="transmembrane region" description="Helical" evidence="11">
    <location>
        <begin position="567"/>
        <end position="589"/>
    </location>
</feature>
<dbReference type="Proteomes" id="UP000821853">
    <property type="component" value="Chromosome 5"/>
</dbReference>
<dbReference type="OrthoDB" id="6491643at2759"/>
<dbReference type="Gene3D" id="3.80.10.10">
    <property type="entry name" value="Ribonuclease Inhibitor"/>
    <property type="match status" value="3"/>
</dbReference>
<evidence type="ECO:0000256" key="12">
    <source>
        <dbReference type="SAM" id="SignalP"/>
    </source>
</evidence>
<dbReference type="AlphaFoldDB" id="A0A9J6GJS7"/>
<evidence type="ECO:0000313" key="15">
    <source>
        <dbReference type="Proteomes" id="UP000821853"/>
    </source>
</evidence>
<keyword evidence="6" id="KW-0677">Repeat</keyword>
<evidence type="ECO:0000256" key="4">
    <source>
        <dbReference type="ARBA" id="ARBA00022692"/>
    </source>
</evidence>
<dbReference type="GO" id="GO:0038023">
    <property type="term" value="F:signaling receptor activity"/>
    <property type="evidence" value="ECO:0007669"/>
    <property type="project" value="TreeGrafter"/>
</dbReference>
<keyword evidence="4 11" id="KW-0812">Transmembrane</keyword>
<dbReference type="InterPro" id="IPR032675">
    <property type="entry name" value="LRR_dom_sf"/>
</dbReference>
<dbReference type="Pfam" id="PF13676">
    <property type="entry name" value="TIR_2"/>
    <property type="match status" value="1"/>
</dbReference>
<evidence type="ECO:0000256" key="8">
    <source>
        <dbReference type="ARBA" id="ARBA00023136"/>
    </source>
</evidence>
<dbReference type="Gene3D" id="3.40.50.10140">
    <property type="entry name" value="Toll/interleukin-1 receptor homology (TIR) domain"/>
    <property type="match status" value="1"/>
</dbReference>
<dbReference type="InterPro" id="IPR003591">
    <property type="entry name" value="Leu-rich_rpt_typical-subtyp"/>
</dbReference>
<feature type="signal peptide" evidence="12">
    <location>
        <begin position="1"/>
        <end position="19"/>
    </location>
</feature>
<comment type="similarity">
    <text evidence="2">Belongs to the Toll-like receptor family.</text>
</comment>
<keyword evidence="8 11" id="KW-0472">Membrane</keyword>
<evidence type="ECO:0000256" key="10">
    <source>
        <dbReference type="ARBA" id="ARBA00023180"/>
    </source>
</evidence>
<dbReference type="GO" id="GO:0007165">
    <property type="term" value="P:signal transduction"/>
    <property type="evidence" value="ECO:0007669"/>
    <property type="project" value="InterPro"/>
</dbReference>
<dbReference type="GO" id="GO:0005886">
    <property type="term" value="C:plasma membrane"/>
    <property type="evidence" value="ECO:0007669"/>
    <property type="project" value="TreeGrafter"/>
</dbReference>
<organism evidence="14 15">
    <name type="scientific">Haemaphysalis longicornis</name>
    <name type="common">Bush tick</name>
    <dbReference type="NCBI Taxonomy" id="44386"/>
    <lineage>
        <taxon>Eukaryota</taxon>
        <taxon>Metazoa</taxon>
        <taxon>Ecdysozoa</taxon>
        <taxon>Arthropoda</taxon>
        <taxon>Chelicerata</taxon>
        <taxon>Arachnida</taxon>
        <taxon>Acari</taxon>
        <taxon>Parasitiformes</taxon>
        <taxon>Ixodida</taxon>
        <taxon>Ixodoidea</taxon>
        <taxon>Ixodidae</taxon>
        <taxon>Haemaphysalinae</taxon>
        <taxon>Haemaphysalis</taxon>
    </lineage>
</organism>
<dbReference type="SMART" id="SM00369">
    <property type="entry name" value="LRR_TYP"/>
    <property type="match status" value="5"/>
</dbReference>
<dbReference type="InterPro" id="IPR001611">
    <property type="entry name" value="Leu-rich_rpt"/>
</dbReference>
<sequence length="763" mass="87377">MRWKTYVFYLWSLLCSTDGTSVYLPCQETTNQATLLHELKHCNLSVENGHLHARCHILVKFPLRNQSIPSEPDIMTMEQLLVSEDTVRTVSQACASTRLSLLRVEFKKWDVFPENLNSSYDHFEMVDRRYMGRFSLYSLLIEIRQLTFDVTLHKPPPVAVAVSDSKRVNQSDIFSIYGLADFYHLAFPDCCDIFRVYEFSELIQISNQYDAVITVTGIFEELPLTFFGILAFTPIMRVAIHSCSIRHVSNSAVPSIKSIRHLEFSQCPIESVDPWVFQHIPSVKNISLTSTKLPGIPEAIFSLKTLIYLNMSGTNVPPGLGFDFWPASRNVKSSAERLITSGSNVTLLRDRELCGFPNLTELHMDGCHLEILQGSPFVCLKKLQVLSLEANKIPALHEATLEGLTDLLLLNMNRNRLTVIDGTNVLIPLMSLQVLHISFNSIEAFRVDKPLNSSPEVLFAQHNRITKWKPPIFSRMTKMKMLNLSHNMIAVLDNEMFRDLNDIQNVSLSFNPWDCSSCYLNNLHNFLDNHQVQCAACVTCEIPEGKQGYHVRSVAWREEECVLPDYYPVYATAGIICIILAAVLVYGAYKYRWNFMYLHLYLKVGIKGNRRHVNAGNYAWDAFVSYHSSDSDWVHEVLLHKLESPPHKFHLCVAARDFIPGVLITDNILRAITHSRVCLFVLSPAFCRSRWCMIELSLAQQHFSDTEKSDGLVFIKKEQVRESEMSNLLLRLTRSRTYIRVPPLNATERRNNLFWMQLQAALQ</sequence>
<dbReference type="OMA" id="NRDICYD"/>
<comment type="caution">
    <text evidence="14">The sequence shown here is derived from an EMBL/GenBank/DDBJ whole genome shotgun (WGS) entry which is preliminary data.</text>
</comment>
<gene>
    <name evidence="14" type="ORF">HPB48_016888</name>
</gene>
<evidence type="ECO:0000256" key="1">
    <source>
        <dbReference type="ARBA" id="ARBA00004167"/>
    </source>
</evidence>
<proteinExistence type="inferred from homology"/>
<evidence type="ECO:0000256" key="5">
    <source>
        <dbReference type="ARBA" id="ARBA00022729"/>
    </source>
</evidence>
<evidence type="ECO:0000256" key="2">
    <source>
        <dbReference type="ARBA" id="ARBA00009634"/>
    </source>
</evidence>
<dbReference type="PANTHER" id="PTHR24365:SF530">
    <property type="entry name" value="MSTPROX-RELATED"/>
    <property type="match status" value="1"/>
</dbReference>
<feature type="chain" id="PRO_5039907334" description="TIR domain-containing protein" evidence="12">
    <location>
        <begin position="20"/>
        <end position="763"/>
    </location>
</feature>
<dbReference type="PROSITE" id="PS50104">
    <property type="entry name" value="TIR"/>
    <property type="match status" value="1"/>
</dbReference>
<dbReference type="InterPro" id="IPR035897">
    <property type="entry name" value="Toll_tir_struct_dom_sf"/>
</dbReference>
<reference evidence="14 15" key="1">
    <citation type="journal article" date="2020" name="Cell">
        <title>Large-Scale Comparative Analyses of Tick Genomes Elucidate Their Genetic Diversity and Vector Capacities.</title>
        <authorList>
            <consortium name="Tick Genome and Microbiome Consortium (TIGMIC)"/>
            <person name="Jia N."/>
            <person name="Wang J."/>
            <person name="Shi W."/>
            <person name="Du L."/>
            <person name="Sun Y."/>
            <person name="Zhan W."/>
            <person name="Jiang J.F."/>
            <person name="Wang Q."/>
            <person name="Zhang B."/>
            <person name="Ji P."/>
            <person name="Bell-Sakyi L."/>
            <person name="Cui X.M."/>
            <person name="Yuan T.T."/>
            <person name="Jiang B.G."/>
            <person name="Yang W.F."/>
            <person name="Lam T.T."/>
            <person name="Chang Q.C."/>
            <person name="Ding S.J."/>
            <person name="Wang X.J."/>
            <person name="Zhu J.G."/>
            <person name="Ruan X.D."/>
            <person name="Zhao L."/>
            <person name="Wei J.T."/>
            <person name="Ye R.Z."/>
            <person name="Que T.C."/>
            <person name="Du C.H."/>
            <person name="Zhou Y.H."/>
            <person name="Cheng J.X."/>
            <person name="Dai P.F."/>
            <person name="Guo W.B."/>
            <person name="Han X.H."/>
            <person name="Huang E.J."/>
            <person name="Li L.F."/>
            <person name="Wei W."/>
            <person name="Gao Y.C."/>
            <person name="Liu J.Z."/>
            <person name="Shao H.Z."/>
            <person name="Wang X."/>
            <person name="Wang C.C."/>
            <person name="Yang T.C."/>
            <person name="Huo Q.B."/>
            <person name="Li W."/>
            <person name="Chen H.Y."/>
            <person name="Chen S.E."/>
            <person name="Zhou L.G."/>
            <person name="Ni X.B."/>
            <person name="Tian J.H."/>
            <person name="Sheng Y."/>
            <person name="Liu T."/>
            <person name="Pan Y.S."/>
            <person name="Xia L.Y."/>
            <person name="Li J."/>
            <person name="Zhao F."/>
            <person name="Cao W.C."/>
        </authorList>
    </citation>
    <scope>NUCLEOTIDE SEQUENCE [LARGE SCALE GENOMIC DNA]</scope>
    <source>
        <strain evidence="14">HaeL-2018</strain>
    </source>
</reference>
<comment type="subcellular location">
    <subcellularLocation>
        <location evidence="1">Membrane</location>
        <topology evidence="1">Single-pass membrane protein</topology>
    </subcellularLocation>
</comment>
<name>A0A9J6GJS7_HAELO</name>
<keyword evidence="7 11" id="KW-1133">Transmembrane helix</keyword>
<evidence type="ECO:0000256" key="3">
    <source>
        <dbReference type="ARBA" id="ARBA00022614"/>
    </source>
</evidence>
<dbReference type="SUPFAM" id="SSF52200">
    <property type="entry name" value="Toll/Interleukin receptor TIR domain"/>
    <property type="match status" value="1"/>
</dbReference>